<dbReference type="EMBL" id="KN833824">
    <property type="protein sequence ID" value="KIK17588.1"/>
    <property type="molecule type" value="Genomic_DNA"/>
</dbReference>
<proteinExistence type="predicted"/>
<feature type="compositionally biased region" description="Polar residues" evidence="1">
    <location>
        <begin position="34"/>
        <end position="43"/>
    </location>
</feature>
<dbReference type="HOGENOM" id="CLU_3088106_0_0_1"/>
<evidence type="ECO:0000313" key="2">
    <source>
        <dbReference type="EMBL" id="KIK17588.1"/>
    </source>
</evidence>
<dbReference type="Proteomes" id="UP000054018">
    <property type="component" value="Unassembled WGS sequence"/>
</dbReference>
<keyword evidence="3" id="KW-1185">Reference proteome</keyword>
<evidence type="ECO:0000256" key="1">
    <source>
        <dbReference type="SAM" id="MobiDB-lite"/>
    </source>
</evidence>
<feature type="region of interest" description="Disordered" evidence="1">
    <location>
        <begin position="14"/>
        <end position="52"/>
    </location>
</feature>
<organism evidence="2 3">
    <name type="scientific">Pisolithus microcarpus 441</name>
    <dbReference type="NCBI Taxonomy" id="765257"/>
    <lineage>
        <taxon>Eukaryota</taxon>
        <taxon>Fungi</taxon>
        <taxon>Dikarya</taxon>
        <taxon>Basidiomycota</taxon>
        <taxon>Agaricomycotina</taxon>
        <taxon>Agaricomycetes</taxon>
        <taxon>Agaricomycetidae</taxon>
        <taxon>Boletales</taxon>
        <taxon>Sclerodermatineae</taxon>
        <taxon>Pisolithaceae</taxon>
        <taxon>Pisolithus</taxon>
    </lineage>
</organism>
<gene>
    <name evidence="2" type="ORF">PISMIDRAFT_223381</name>
</gene>
<accession>A0A0C9ZC96</accession>
<evidence type="ECO:0000313" key="3">
    <source>
        <dbReference type="Proteomes" id="UP000054018"/>
    </source>
</evidence>
<dbReference type="AlphaFoldDB" id="A0A0C9ZC96"/>
<reference evidence="2 3" key="1">
    <citation type="submission" date="2014-04" db="EMBL/GenBank/DDBJ databases">
        <authorList>
            <consortium name="DOE Joint Genome Institute"/>
            <person name="Kuo A."/>
            <person name="Kohler A."/>
            <person name="Costa M.D."/>
            <person name="Nagy L.G."/>
            <person name="Floudas D."/>
            <person name="Copeland A."/>
            <person name="Barry K.W."/>
            <person name="Cichocki N."/>
            <person name="Veneault-Fourrey C."/>
            <person name="LaButti K."/>
            <person name="Lindquist E.A."/>
            <person name="Lipzen A."/>
            <person name="Lundell T."/>
            <person name="Morin E."/>
            <person name="Murat C."/>
            <person name="Sun H."/>
            <person name="Tunlid A."/>
            <person name="Henrissat B."/>
            <person name="Grigoriev I.V."/>
            <person name="Hibbett D.S."/>
            <person name="Martin F."/>
            <person name="Nordberg H.P."/>
            <person name="Cantor M.N."/>
            <person name="Hua S.X."/>
        </authorList>
    </citation>
    <scope>NUCLEOTIDE SEQUENCE [LARGE SCALE GENOMIC DNA]</scope>
    <source>
        <strain evidence="2 3">441</strain>
    </source>
</reference>
<protein>
    <submittedName>
        <fullName evidence="2">Uncharacterized protein</fullName>
    </submittedName>
</protein>
<reference evidence="3" key="2">
    <citation type="submission" date="2015-01" db="EMBL/GenBank/DDBJ databases">
        <title>Evolutionary Origins and Diversification of the Mycorrhizal Mutualists.</title>
        <authorList>
            <consortium name="DOE Joint Genome Institute"/>
            <consortium name="Mycorrhizal Genomics Consortium"/>
            <person name="Kohler A."/>
            <person name="Kuo A."/>
            <person name="Nagy L.G."/>
            <person name="Floudas D."/>
            <person name="Copeland A."/>
            <person name="Barry K.W."/>
            <person name="Cichocki N."/>
            <person name="Veneault-Fourrey C."/>
            <person name="LaButti K."/>
            <person name="Lindquist E.A."/>
            <person name="Lipzen A."/>
            <person name="Lundell T."/>
            <person name="Morin E."/>
            <person name="Murat C."/>
            <person name="Riley R."/>
            <person name="Ohm R."/>
            <person name="Sun H."/>
            <person name="Tunlid A."/>
            <person name="Henrissat B."/>
            <person name="Grigoriev I.V."/>
            <person name="Hibbett D.S."/>
            <person name="Martin F."/>
        </authorList>
    </citation>
    <scope>NUCLEOTIDE SEQUENCE [LARGE SCALE GENOMIC DNA]</scope>
    <source>
        <strain evidence="3">441</strain>
    </source>
</reference>
<name>A0A0C9ZC96_9AGAM</name>
<sequence>MPISLLPTASYAKGRAVDATTHKQDTVPRGKALCNTSRANSILPSLRSPPYQ</sequence>